<name>A0A453LW86_AEGTS</name>
<proteinExistence type="predicted"/>
<organism evidence="2 3">
    <name type="scientific">Aegilops tauschii subsp. strangulata</name>
    <name type="common">Goatgrass</name>
    <dbReference type="NCBI Taxonomy" id="200361"/>
    <lineage>
        <taxon>Eukaryota</taxon>
        <taxon>Viridiplantae</taxon>
        <taxon>Streptophyta</taxon>
        <taxon>Embryophyta</taxon>
        <taxon>Tracheophyta</taxon>
        <taxon>Spermatophyta</taxon>
        <taxon>Magnoliopsida</taxon>
        <taxon>Liliopsida</taxon>
        <taxon>Poales</taxon>
        <taxon>Poaceae</taxon>
        <taxon>BOP clade</taxon>
        <taxon>Pooideae</taxon>
        <taxon>Triticodae</taxon>
        <taxon>Triticeae</taxon>
        <taxon>Triticinae</taxon>
        <taxon>Aegilops</taxon>
    </lineage>
</organism>
<protein>
    <recommendedName>
        <fullName evidence="1">HHO5-like N-terminal domain-containing protein</fullName>
    </recommendedName>
</protein>
<reference evidence="2" key="4">
    <citation type="submission" date="2019-03" db="UniProtKB">
        <authorList>
            <consortium name="EnsemblPlants"/>
        </authorList>
    </citation>
    <scope>IDENTIFICATION</scope>
</reference>
<reference evidence="2" key="5">
    <citation type="journal article" date="2021" name="G3 (Bethesda)">
        <title>Aegilops tauschii genome assembly Aet v5.0 features greater sequence contiguity and improved annotation.</title>
        <authorList>
            <person name="Wang L."/>
            <person name="Zhu T."/>
            <person name="Rodriguez J.C."/>
            <person name="Deal K.R."/>
            <person name="Dubcovsky J."/>
            <person name="McGuire P.E."/>
            <person name="Lux T."/>
            <person name="Spannagl M."/>
            <person name="Mayer K.F.X."/>
            <person name="Baldrich P."/>
            <person name="Meyers B.C."/>
            <person name="Huo N."/>
            <person name="Gu Y.Q."/>
            <person name="Zhou H."/>
            <person name="Devos K.M."/>
            <person name="Bennetzen J.L."/>
            <person name="Unver T."/>
            <person name="Budak H."/>
            <person name="Gulick P.J."/>
            <person name="Galiba G."/>
            <person name="Kalapos B."/>
            <person name="Nelson D.R."/>
            <person name="Li P."/>
            <person name="You F.M."/>
            <person name="Luo M.C."/>
            <person name="Dvorak J."/>
        </authorList>
    </citation>
    <scope>NUCLEOTIDE SEQUENCE [LARGE SCALE GENOMIC DNA]</scope>
    <source>
        <strain evidence="2">cv. AL8/78</strain>
    </source>
</reference>
<reference evidence="2" key="3">
    <citation type="journal article" date="2017" name="Nature">
        <title>Genome sequence of the progenitor of the wheat D genome Aegilops tauschii.</title>
        <authorList>
            <person name="Luo M.C."/>
            <person name="Gu Y.Q."/>
            <person name="Puiu D."/>
            <person name="Wang H."/>
            <person name="Twardziok S.O."/>
            <person name="Deal K.R."/>
            <person name="Huo N."/>
            <person name="Zhu T."/>
            <person name="Wang L."/>
            <person name="Wang Y."/>
            <person name="McGuire P.E."/>
            <person name="Liu S."/>
            <person name="Long H."/>
            <person name="Ramasamy R.K."/>
            <person name="Rodriguez J.C."/>
            <person name="Van S.L."/>
            <person name="Yuan L."/>
            <person name="Wang Z."/>
            <person name="Xia Z."/>
            <person name="Xiao L."/>
            <person name="Anderson O.D."/>
            <person name="Ouyang S."/>
            <person name="Liang Y."/>
            <person name="Zimin A.V."/>
            <person name="Pertea G."/>
            <person name="Qi P."/>
            <person name="Bennetzen J.L."/>
            <person name="Dai X."/>
            <person name="Dawson M.W."/>
            <person name="Muller H.G."/>
            <person name="Kugler K."/>
            <person name="Rivarola-Duarte L."/>
            <person name="Spannagl M."/>
            <person name="Mayer K.F.X."/>
            <person name="Lu F.H."/>
            <person name="Bevan M.W."/>
            <person name="Leroy P."/>
            <person name="Li P."/>
            <person name="You F.M."/>
            <person name="Sun Q."/>
            <person name="Liu Z."/>
            <person name="Lyons E."/>
            <person name="Wicker T."/>
            <person name="Salzberg S.L."/>
            <person name="Devos K.M."/>
            <person name="Dvorak J."/>
        </authorList>
    </citation>
    <scope>NUCLEOTIDE SEQUENCE [LARGE SCALE GENOMIC DNA]</scope>
    <source>
        <strain evidence="2">cv. AL8/78</strain>
    </source>
</reference>
<evidence type="ECO:0000259" key="1">
    <source>
        <dbReference type="Pfam" id="PF26575"/>
    </source>
</evidence>
<dbReference type="EnsemblPlants" id="AET5Gv20928100.2">
    <property type="protein sequence ID" value="AET5Gv20928100.2"/>
    <property type="gene ID" value="AET5Gv20928100"/>
</dbReference>
<dbReference type="AlphaFoldDB" id="A0A453LW86"/>
<dbReference type="InterPro" id="IPR058673">
    <property type="entry name" value="HHO5-like_N"/>
</dbReference>
<accession>A0A453LW86</accession>
<dbReference type="Pfam" id="PF26575">
    <property type="entry name" value="HHO5_N"/>
    <property type="match status" value="1"/>
</dbReference>
<dbReference type="Proteomes" id="UP000015105">
    <property type="component" value="Chromosome 5D"/>
</dbReference>
<reference evidence="3" key="1">
    <citation type="journal article" date="2014" name="Science">
        <title>Ancient hybridizations among the ancestral genomes of bread wheat.</title>
        <authorList>
            <consortium name="International Wheat Genome Sequencing Consortium,"/>
            <person name="Marcussen T."/>
            <person name="Sandve S.R."/>
            <person name="Heier L."/>
            <person name="Spannagl M."/>
            <person name="Pfeifer M."/>
            <person name="Jakobsen K.S."/>
            <person name="Wulff B.B."/>
            <person name="Steuernagel B."/>
            <person name="Mayer K.F."/>
            <person name="Olsen O.A."/>
        </authorList>
    </citation>
    <scope>NUCLEOTIDE SEQUENCE [LARGE SCALE GENOMIC DNA]</scope>
    <source>
        <strain evidence="3">cv. AL8/78</strain>
    </source>
</reference>
<sequence>PLAEQILRSSSQIPPRRLYMRAPSFQIPHHIPILLLSNQTFSERYQLPSILLPSPPRFPSIGSGGVFPGYPCVSVCMGLDVGEIGMPLDLGLDLKLFVAKTAGRLAAAAKEAPAVDACIRGLEEERRKIEVFRRELPLCARLLADGG</sequence>
<feature type="domain" description="HHO5-like N-terminal" evidence="1">
    <location>
        <begin position="92"/>
        <end position="145"/>
    </location>
</feature>
<dbReference type="Gramene" id="AET5Gv20928100.2">
    <property type="protein sequence ID" value="AET5Gv20928100.2"/>
    <property type="gene ID" value="AET5Gv20928100"/>
</dbReference>
<evidence type="ECO:0000313" key="3">
    <source>
        <dbReference type="Proteomes" id="UP000015105"/>
    </source>
</evidence>
<keyword evidence="3" id="KW-1185">Reference proteome</keyword>
<reference evidence="3" key="2">
    <citation type="journal article" date="2017" name="Nat. Plants">
        <title>The Aegilops tauschii genome reveals multiple impacts of transposons.</title>
        <authorList>
            <person name="Zhao G."/>
            <person name="Zou C."/>
            <person name="Li K."/>
            <person name="Wang K."/>
            <person name="Li T."/>
            <person name="Gao L."/>
            <person name="Zhang X."/>
            <person name="Wang H."/>
            <person name="Yang Z."/>
            <person name="Liu X."/>
            <person name="Jiang W."/>
            <person name="Mao L."/>
            <person name="Kong X."/>
            <person name="Jiao Y."/>
            <person name="Jia J."/>
        </authorList>
    </citation>
    <scope>NUCLEOTIDE SEQUENCE [LARGE SCALE GENOMIC DNA]</scope>
    <source>
        <strain evidence="3">cv. AL8/78</strain>
    </source>
</reference>
<evidence type="ECO:0000313" key="2">
    <source>
        <dbReference type="EnsemblPlants" id="AET5Gv20928100.2"/>
    </source>
</evidence>